<protein>
    <submittedName>
        <fullName evidence="1">Uncharacterized protein</fullName>
    </submittedName>
</protein>
<comment type="caution">
    <text evidence="1">The sequence shown here is derived from an EMBL/GenBank/DDBJ whole genome shotgun (WGS) entry which is preliminary data.</text>
</comment>
<accession>A0AAN9TPM6</accession>
<sequence>MPKLLSKSGLVSHSGLTTTILDPTSAQYLHLNYLLSRNVVISLLKARADAINISAWKEDLFVTGVLVNVAQLRLEHDEQFLRQCAGALCIFCECSMDLERQIDFRQPSYSAQSLTKLTKESAQPVAKLIFQTDSTWTINQQAQTTVTDQTLSITTNAATKLFTEYSTLTSITPSFMEATTILKNEFTTLSKSIREITNTEGTQTTTNVPVSTIFTHERTDTTTECSSQFTDVSYTTTEQSLQSQESEHFMVTATTQDKNMLSLSTLTEVPENRITDTARLTTDYVISYASLRESSGVTETSATQTSKMNVELDVTSGTTPTKAYDLIASTTDQNIIGTEVPALTISGHDADTKTIPTSYATADFIQLTEATHDSDITSSLISDKFTSTINVVLKNAEENNIFVSQLQEVGEPQGLSSTNTVGMTTFHSETTKRPHLYISEDGLQTENFQGDIFTGDNGYGEEHQYLKQKTAMQANELQTATVSEPSYILTDTTTENLLEVTTNQSANGGQTSSHSLLEVTPFESGRQNFPEISTNSEEELVTEPVIKFTSANMENISPREPVLVSTSINFEHVNPSTTQDSSTVINDIIPERTTQTNKKLEVTENSIPSICNPVSLLRGTEFLKIPIQPENLETIQTVADNSYTTTDSTKETTRKVFLQNSDVIDATEKFSFNYSSHVQDVKNLSRLGDNSPKTFFIHLTSNLTNLTDVYESINLSHPSSYILTNSPKDSPPINFSSSTNNTTIFEKTEQFSDALDKNKSIPTRQNLHKYFPSQILSSESDSATKKYISSFFVDHQSISDSKKYGINNASKIPIFNEFKMLSSKTKPKEAYFNQTTIPRQRVKVRISSSTSKTETLQLKSAPSLSSKIEFRVTSSISMAANGGKKLQNRKLRRKRKMKKIVIRIHRASMKLPTTKTSGVLRKP</sequence>
<dbReference type="AlphaFoldDB" id="A0AAN9TPM6"/>
<keyword evidence="2" id="KW-1185">Reference proteome</keyword>
<proteinExistence type="predicted"/>
<evidence type="ECO:0000313" key="1">
    <source>
        <dbReference type="EMBL" id="KAK7602895.1"/>
    </source>
</evidence>
<reference evidence="1 2" key="1">
    <citation type="submission" date="2024-03" db="EMBL/GenBank/DDBJ databases">
        <title>Adaptation during the transition from Ophiocordyceps entomopathogen to insect associate is accompanied by gene loss and intensified selection.</title>
        <authorList>
            <person name="Ward C.M."/>
            <person name="Onetto C.A."/>
            <person name="Borneman A.R."/>
        </authorList>
    </citation>
    <scope>NUCLEOTIDE SEQUENCE [LARGE SCALE GENOMIC DNA]</scope>
    <source>
        <strain evidence="1">AWRI1</strain>
        <tissue evidence="1">Single Adult Female</tissue>
    </source>
</reference>
<organism evidence="1 2">
    <name type="scientific">Parthenolecanium corni</name>
    <dbReference type="NCBI Taxonomy" id="536013"/>
    <lineage>
        <taxon>Eukaryota</taxon>
        <taxon>Metazoa</taxon>
        <taxon>Ecdysozoa</taxon>
        <taxon>Arthropoda</taxon>
        <taxon>Hexapoda</taxon>
        <taxon>Insecta</taxon>
        <taxon>Pterygota</taxon>
        <taxon>Neoptera</taxon>
        <taxon>Paraneoptera</taxon>
        <taxon>Hemiptera</taxon>
        <taxon>Sternorrhyncha</taxon>
        <taxon>Coccoidea</taxon>
        <taxon>Coccidae</taxon>
        <taxon>Parthenolecanium</taxon>
    </lineage>
</organism>
<name>A0AAN9TPM6_9HEMI</name>
<gene>
    <name evidence="1" type="ORF">V9T40_006869</name>
</gene>
<dbReference type="EMBL" id="JBBCAQ010000007">
    <property type="protein sequence ID" value="KAK7602895.1"/>
    <property type="molecule type" value="Genomic_DNA"/>
</dbReference>
<evidence type="ECO:0000313" key="2">
    <source>
        <dbReference type="Proteomes" id="UP001367676"/>
    </source>
</evidence>
<dbReference type="Proteomes" id="UP001367676">
    <property type="component" value="Unassembled WGS sequence"/>
</dbReference>